<feature type="compositionally biased region" description="Polar residues" evidence="1">
    <location>
        <begin position="1"/>
        <end position="16"/>
    </location>
</feature>
<feature type="compositionally biased region" description="Basic and acidic residues" evidence="1">
    <location>
        <begin position="482"/>
        <end position="624"/>
    </location>
</feature>
<dbReference type="STRING" id="188477.A0A3S1B5P4"/>
<feature type="compositionally biased region" description="Basic and acidic residues" evidence="1">
    <location>
        <begin position="307"/>
        <end position="323"/>
    </location>
</feature>
<feature type="compositionally biased region" description="Basic and acidic residues" evidence="1">
    <location>
        <begin position="79"/>
        <end position="96"/>
    </location>
</feature>
<feature type="compositionally biased region" description="Basic and acidic residues" evidence="1">
    <location>
        <begin position="57"/>
        <end position="66"/>
    </location>
</feature>
<proteinExistence type="predicted"/>
<feature type="compositionally biased region" description="Basic and acidic residues" evidence="1">
    <location>
        <begin position="333"/>
        <end position="367"/>
    </location>
</feature>
<feature type="compositionally biased region" description="Low complexity" evidence="1">
    <location>
        <begin position="695"/>
        <end position="711"/>
    </location>
</feature>
<protein>
    <submittedName>
        <fullName evidence="2">Uncharacterized protein</fullName>
    </submittedName>
</protein>
<feature type="compositionally biased region" description="Polar residues" evidence="1">
    <location>
        <begin position="99"/>
        <end position="110"/>
    </location>
</feature>
<feature type="compositionally biased region" description="Basic and acidic residues" evidence="1">
    <location>
        <begin position="17"/>
        <end position="35"/>
    </location>
</feature>
<evidence type="ECO:0000313" key="3">
    <source>
        <dbReference type="Proteomes" id="UP000271974"/>
    </source>
</evidence>
<sequence length="800" mass="85793">MSGSKASEVSNDLNNKLSEKTPLEDAAKCVTDKSESNAGTEGSEEAGIVGKGQQPRQTDEKKDHSVEASCKPEVSISKDPPDKTTQPKEDDSERPHTVGSDTPSLPSEENSVNDKSHVADSVVSTANHETVDGNVLSDTAAESKTVLAGDEASSAQKGKPKSAPSITLVTKPSTGAGGEDTEEGKTMPNVICNGVDGNSTGNDEEKSLMLTSKPVHGEELGGGNVKGHHTDNGRISSEESNCADKLETSGGSLKDNGSKQDGLPQVAELPGAVVSGAEKGGVANLVTSAEGRLEEPDENLKLNSQSKDSEDTNGKDNIQESKIKGTGQLKSTTSKESEDKASKEPHGNVQNKESEETQNRTLEEASDRPLGSSDRTSEDPEQNTQPKCDSDDKHVNITSGKSTAGCSSKAEAASPEKQEGKEEKCLDVEKQKDPPEPVKDIENVECKDDIKVGKSVANISQESEPGGEAETKPNKQGSEQLSDEKSLINEEENSKKKAPDKEKEAGDENRTLDEDKEALNKDYEQGNEKGDIQKQGKDKGDNQQGEETKALDKEPEGNEDKNNQGKEIGDNQQEKGKDKGDNQEKDKDMGDNQQEKNEDKRDNQEEEDKGKIDKEQEKDQNKGDNEEEEEKRDQDKAPPDGDNAGDNTHASSPQPPRKLKRSAPGAGSGDDPQDATGPDGKRARQAARVVRTRGGRNAAARGRAAIQASAVTGSDESEDSEAQGNGSGSRGRRGRGRGGRSFRGRGRKVAKVSSRTALPQDMMRLWRKEPRKRSPTRAARRSVGRKSRPPRKAGVRPRPR</sequence>
<feature type="compositionally biased region" description="Basic residues" evidence="1">
    <location>
        <begin position="730"/>
        <end position="750"/>
    </location>
</feature>
<keyword evidence="3" id="KW-1185">Reference proteome</keyword>
<feature type="compositionally biased region" description="Polar residues" evidence="1">
    <location>
        <begin position="396"/>
        <end position="406"/>
    </location>
</feature>
<feature type="compositionally biased region" description="Basic and acidic residues" evidence="1">
    <location>
        <begin position="291"/>
        <end position="300"/>
    </location>
</feature>
<dbReference type="EMBL" id="RQTK01000644">
    <property type="protein sequence ID" value="RUS76671.1"/>
    <property type="molecule type" value="Genomic_DNA"/>
</dbReference>
<reference evidence="2 3" key="1">
    <citation type="submission" date="2019-01" db="EMBL/GenBank/DDBJ databases">
        <title>A draft genome assembly of the solar-powered sea slug Elysia chlorotica.</title>
        <authorList>
            <person name="Cai H."/>
            <person name="Li Q."/>
            <person name="Fang X."/>
            <person name="Li J."/>
            <person name="Curtis N.E."/>
            <person name="Altenburger A."/>
            <person name="Shibata T."/>
            <person name="Feng M."/>
            <person name="Maeda T."/>
            <person name="Schwartz J.A."/>
            <person name="Shigenobu S."/>
            <person name="Lundholm N."/>
            <person name="Nishiyama T."/>
            <person name="Yang H."/>
            <person name="Hasebe M."/>
            <person name="Li S."/>
            <person name="Pierce S.K."/>
            <person name="Wang J."/>
        </authorList>
    </citation>
    <scope>NUCLEOTIDE SEQUENCE [LARGE SCALE GENOMIC DNA]</scope>
    <source>
        <strain evidence="2">EC2010</strain>
        <tissue evidence="2">Whole organism of an adult</tissue>
    </source>
</reference>
<feature type="compositionally biased region" description="Basic residues" evidence="1">
    <location>
        <begin position="769"/>
        <end position="800"/>
    </location>
</feature>
<feature type="region of interest" description="Disordered" evidence="1">
    <location>
        <begin position="1"/>
        <end position="800"/>
    </location>
</feature>
<evidence type="ECO:0000256" key="1">
    <source>
        <dbReference type="SAM" id="MobiDB-lite"/>
    </source>
</evidence>
<evidence type="ECO:0000313" key="2">
    <source>
        <dbReference type="EMBL" id="RUS76671.1"/>
    </source>
</evidence>
<gene>
    <name evidence="2" type="ORF">EGW08_015561</name>
</gene>
<dbReference type="Proteomes" id="UP000271974">
    <property type="component" value="Unassembled WGS sequence"/>
</dbReference>
<comment type="caution">
    <text evidence="2">The sequence shown here is derived from an EMBL/GenBank/DDBJ whole genome shotgun (WGS) entry which is preliminary data.</text>
</comment>
<feature type="compositionally biased region" description="Polar residues" evidence="1">
    <location>
        <begin position="164"/>
        <end position="173"/>
    </location>
</feature>
<feature type="compositionally biased region" description="Basic and acidic residues" evidence="1">
    <location>
        <begin position="414"/>
        <end position="452"/>
    </location>
</feature>
<dbReference type="AlphaFoldDB" id="A0A3S1B5P4"/>
<organism evidence="2 3">
    <name type="scientific">Elysia chlorotica</name>
    <name type="common">Eastern emerald elysia</name>
    <name type="synonym">Sea slug</name>
    <dbReference type="NCBI Taxonomy" id="188477"/>
    <lineage>
        <taxon>Eukaryota</taxon>
        <taxon>Metazoa</taxon>
        <taxon>Spiralia</taxon>
        <taxon>Lophotrochozoa</taxon>
        <taxon>Mollusca</taxon>
        <taxon>Gastropoda</taxon>
        <taxon>Heterobranchia</taxon>
        <taxon>Euthyneura</taxon>
        <taxon>Panpulmonata</taxon>
        <taxon>Sacoglossa</taxon>
        <taxon>Placobranchoidea</taxon>
        <taxon>Plakobranchidae</taxon>
        <taxon>Elysia</taxon>
    </lineage>
</organism>
<name>A0A3S1B5P4_ELYCH</name>
<accession>A0A3S1B5P4</accession>